<evidence type="ECO:0000256" key="6">
    <source>
        <dbReference type="ARBA" id="ARBA00022827"/>
    </source>
</evidence>
<dbReference type="PIRSF" id="PIRSF016578">
    <property type="entry name" value="HsaA"/>
    <property type="match status" value="1"/>
</dbReference>
<dbReference type="InterPro" id="IPR013786">
    <property type="entry name" value="AcylCoA_DH/ox_N"/>
</dbReference>
<name>A0AAN7P0N6_9COLE</name>
<dbReference type="GO" id="GO:0033539">
    <property type="term" value="P:fatty acid beta-oxidation using acyl-CoA dehydrogenase"/>
    <property type="evidence" value="ECO:0007669"/>
    <property type="project" value="TreeGrafter"/>
</dbReference>
<evidence type="ECO:0000256" key="9">
    <source>
        <dbReference type="ARBA" id="ARBA00044204"/>
    </source>
</evidence>
<dbReference type="PANTHER" id="PTHR43884">
    <property type="entry name" value="ACYL-COA DEHYDROGENASE"/>
    <property type="match status" value="1"/>
</dbReference>
<dbReference type="SUPFAM" id="SSF56645">
    <property type="entry name" value="Acyl-CoA dehydrogenase NM domain-like"/>
    <property type="match status" value="1"/>
</dbReference>
<gene>
    <name evidence="18" type="ORF">RN001_013887</name>
</gene>
<accession>A0AAN7P0N6</accession>
<comment type="function">
    <text evidence="10">Short-chain specific acyl-CoA dehydrogenase is one of the acyl-CoA dehydrogenases that catalyze the first step of mitochondrial fatty acid beta-oxidation, an aerobic process breaking down fatty acids into acetyl-CoA and allowing the production of energy from fats. The first step of fatty acid beta-oxidation consists in the removal of one hydrogen from C-2 and C-3 of the straight-chain fatty acyl-CoA thioester, resulting in the formation of trans-2-enoyl-CoA. Among the different mitochondrial acyl-CoA dehydrogenases, short-chain specific acyl-CoA dehydrogenase acts specifically on acyl-CoAs with saturated 4 to 6 carbons long primary chains.</text>
</comment>
<evidence type="ECO:0000256" key="3">
    <source>
        <dbReference type="ARBA" id="ARBA00009347"/>
    </source>
</evidence>
<feature type="domain" description="Acyl-CoA oxidase/dehydrogenase middle" evidence="16">
    <location>
        <begin position="142"/>
        <end position="237"/>
    </location>
</feature>
<evidence type="ECO:0000256" key="1">
    <source>
        <dbReference type="ARBA" id="ARBA00001974"/>
    </source>
</evidence>
<proteinExistence type="inferred from homology"/>
<dbReference type="FunFam" id="1.10.540.10:FF:000002">
    <property type="entry name" value="Acyl-CoA dehydrogenase FadE19"/>
    <property type="match status" value="1"/>
</dbReference>
<dbReference type="Gene3D" id="1.20.140.10">
    <property type="entry name" value="Butyryl-CoA Dehydrogenase, subunit A, domain 3"/>
    <property type="match status" value="1"/>
</dbReference>
<dbReference type="InterPro" id="IPR006091">
    <property type="entry name" value="Acyl-CoA_Oxase/DH_mid-dom"/>
</dbReference>
<dbReference type="InterPro" id="IPR006089">
    <property type="entry name" value="Acyl-CoA_DH_CS"/>
</dbReference>
<dbReference type="EMBL" id="JARPUR010000006">
    <property type="protein sequence ID" value="KAK4874527.1"/>
    <property type="molecule type" value="Genomic_DNA"/>
</dbReference>
<evidence type="ECO:0000256" key="5">
    <source>
        <dbReference type="ARBA" id="ARBA00022630"/>
    </source>
</evidence>
<dbReference type="PANTHER" id="PTHR43884:SF26">
    <property type="entry name" value="MEDIUM-CHAIN SPECIFIC ACYL-COA DEHYDROGENASE, MITOCHONDRIAL-LIKE PROTEIN-RELATED"/>
    <property type="match status" value="1"/>
</dbReference>
<comment type="catalytic activity">
    <reaction evidence="12">
        <text>hexanoyl-CoA + oxidized [electron-transfer flavoprotein] + H(+) = (2E)-hexenoyl-CoA + reduced [electron-transfer flavoprotein]</text>
        <dbReference type="Rhea" id="RHEA:43464"/>
        <dbReference type="Rhea" id="RHEA-COMP:10685"/>
        <dbReference type="Rhea" id="RHEA-COMP:10686"/>
        <dbReference type="ChEBI" id="CHEBI:15378"/>
        <dbReference type="ChEBI" id="CHEBI:57692"/>
        <dbReference type="ChEBI" id="CHEBI:58307"/>
        <dbReference type="ChEBI" id="CHEBI:62077"/>
        <dbReference type="ChEBI" id="CHEBI:62620"/>
    </reaction>
    <physiologicalReaction direction="left-to-right" evidence="12">
        <dbReference type="Rhea" id="RHEA:43465"/>
    </physiologicalReaction>
</comment>
<evidence type="ECO:0000313" key="19">
    <source>
        <dbReference type="Proteomes" id="UP001353858"/>
    </source>
</evidence>
<comment type="cofactor">
    <cofactor evidence="1 14">
        <name>FAD</name>
        <dbReference type="ChEBI" id="CHEBI:57692"/>
    </cofactor>
</comment>
<comment type="pathway">
    <text evidence="2">Lipid metabolism; mitochondrial fatty acid beta-oxidation.</text>
</comment>
<evidence type="ECO:0000256" key="11">
    <source>
        <dbReference type="ARBA" id="ARBA00048499"/>
    </source>
</evidence>
<keyword evidence="6 14" id="KW-0274">FAD</keyword>
<evidence type="ECO:0000256" key="10">
    <source>
        <dbReference type="ARBA" id="ARBA00045387"/>
    </source>
</evidence>
<evidence type="ECO:0000259" key="15">
    <source>
        <dbReference type="Pfam" id="PF00441"/>
    </source>
</evidence>
<keyword evidence="19" id="KW-1185">Reference proteome</keyword>
<keyword evidence="7 14" id="KW-0560">Oxidoreductase</keyword>
<dbReference type="PROSITE" id="PS00073">
    <property type="entry name" value="ACYL_COA_DH_2"/>
    <property type="match status" value="1"/>
</dbReference>
<dbReference type="Pfam" id="PF00441">
    <property type="entry name" value="Acyl-CoA_dh_1"/>
    <property type="match status" value="1"/>
</dbReference>
<sequence length="403" mass="44146">MSSSLKKITTAGNGTFISFRRFFNSNLCPEHQLFKEKCRNFAERHLKPIAAKLDRDGKFPSEQIEQMSKMGLLSINVSTKWDGLGLDKLCTALCVEELARACGGTAAIISIHNCLYMNVIDRLGTDTQKEIFLKPFINCIGCFALSEPDAGSDVANIQTTAVLKGDRYILNGTKSWVTSGLEGQAAVVFATVDKNKKHKGITAFLVPIPTPGLSVAKVENKMGIRASSTCVYALNNVEVPRCNVLGEVGDGFKIAMTQFDEARIGIAAQALGIAQAALEASIQYANKRVCFNQPIKEFQAVKMRVAEMACRIESSRLAVWRAAYLSGKDKRTTKETSIAKLLASETATFATHNAIQIFGGMGYVTDTNVERFYRDARVTEIYGGASDIQKLVIGESIFKEYQQ</sequence>
<evidence type="ECO:0000313" key="18">
    <source>
        <dbReference type="EMBL" id="KAK4874527.1"/>
    </source>
</evidence>
<evidence type="ECO:0000256" key="8">
    <source>
        <dbReference type="ARBA" id="ARBA00031895"/>
    </source>
</evidence>
<dbReference type="InterPro" id="IPR036250">
    <property type="entry name" value="AcylCo_DH-like_C"/>
</dbReference>
<comment type="caution">
    <text evidence="18">The sequence shown here is derived from an EMBL/GenBank/DDBJ whole genome shotgun (WGS) entry which is preliminary data.</text>
</comment>
<dbReference type="Pfam" id="PF02771">
    <property type="entry name" value="Acyl-CoA_dh_N"/>
    <property type="match status" value="1"/>
</dbReference>
<reference evidence="19" key="1">
    <citation type="submission" date="2023-01" db="EMBL/GenBank/DDBJ databases">
        <title>Key to firefly adult light organ development and bioluminescence: homeobox transcription factors regulate luciferase expression and transportation to peroxisome.</title>
        <authorList>
            <person name="Fu X."/>
        </authorList>
    </citation>
    <scope>NUCLEOTIDE SEQUENCE [LARGE SCALE GENOMIC DNA]</scope>
</reference>
<dbReference type="GO" id="GO:0046359">
    <property type="term" value="P:butyrate catabolic process"/>
    <property type="evidence" value="ECO:0007669"/>
    <property type="project" value="TreeGrafter"/>
</dbReference>
<evidence type="ECO:0000256" key="12">
    <source>
        <dbReference type="ARBA" id="ARBA00049192"/>
    </source>
</evidence>
<feature type="domain" description="Acyl-CoA dehydrogenase/oxidase N-terminal" evidence="17">
    <location>
        <begin position="29"/>
        <end position="137"/>
    </location>
</feature>
<keyword evidence="5 14" id="KW-0285">Flavoprotein</keyword>
<evidence type="ECO:0000256" key="7">
    <source>
        <dbReference type="ARBA" id="ARBA00023002"/>
    </source>
</evidence>
<comment type="catalytic activity">
    <reaction evidence="13">
        <text>butanoyl-CoA + oxidized [electron-transfer flavoprotein] + H(+) = (2E)-butenoyl-CoA + reduced [electron-transfer flavoprotein]</text>
        <dbReference type="Rhea" id="RHEA:24004"/>
        <dbReference type="Rhea" id="RHEA-COMP:10685"/>
        <dbReference type="Rhea" id="RHEA-COMP:10686"/>
        <dbReference type="ChEBI" id="CHEBI:15378"/>
        <dbReference type="ChEBI" id="CHEBI:57332"/>
        <dbReference type="ChEBI" id="CHEBI:57371"/>
        <dbReference type="ChEBI" id="CHEBI:57692"/>
        <dbReference type="ChEBI" id="CHEBI:58307"/>
        <dbReference type="EC" id="1.3.8.1"/>
    </reaction>
    <physiologicalReaction direction="left-to-right" evidence="13">
        <dbReference type="Rhea" id="RHEA:24005"/>
    </physiologicalReaction>
</comment>
<organism evidence="18 19">
    <name type="scientific">Aquatica leii</name>
    <dbReference type="NCBI Taxonomy" id="1421715"/>
    <lineage>
        <taxon>Eukaryota</taxon>
        <taxon>Metazoa</taxon>
        <taxon>Ecdysozoa</taxon>
        <taxon>Arthropoda</taxon>
        <taxon>Hexapoda</taxon>
        <taxon>Insecta</taxon>
        <taxon>Pterygota</taxon>
        <taxon>Neoptera</taxon>
        <taxon>Endopterygota</taxon>
        <taxon>Coleoptera</taxon>
        <taxon>Polyphaga</taxon>
        <taxon>Elateriformia</taxon>
        <taxon>Elateroidea</taxon>
        <taxon>Lampyridae</taxon>
        <taxon>Luciolinae</taxon>
        <taxon>Aquatica</taxon>
    </lineage>
</organism>
<comment type="catalytic activity">
    <reaction evidence="11">
        <text>pentanoyl-CoA + oxidized [electron-transfer flavoprotein] + H(+) = (2E)-pentenoyl-CoA + reduced [electron-transfer flavoprotein]</text>
        <dbReference type="Rhea" id="RHEA:43456"/>
        <dbReference type="Rhea" id="RHEA-COMP:10685"/>
        <dbReference type="Rhea" id="RHEA-COMP:10686"/>
        <dbReference type="ChEBI" id="CHEBI:15378"/>
        <dbReference type="ChEBI" id="CHEBI:57389"/>
        <dbReference type="ChEBI" id="CHEBI:57692"/>
        <dbReference type="ChEBI" id="CHEBI:58307"/>
        <dbReference type="ChEBI" id="CHEBI:86160"/>
    </reaction>
    <physiologicalReaction direction="left-to-right" evidence="11">
        <dbReference type="Rhea" id="RHEA:43457"/>
    </physiologicalReaction>
</comment>
<dbReference type="Pfam" id="PF02770">
    <property type="entry name" value="Acyl-CoA_dh_M"/>
    <property type="match status" value="1"/>
</dbReference>
<dbReference type="GO" id="GO:0016937">
    <property type="term" value="F:short-chain fatty acyl-CoA dehydrogenase activity"/>
    <property type="evidence" value="ECO:0007669"/>
    <property type="project" value="UniProtKB-EC"/>
</dbReference>
<dbReference type="FunFam" id="2.40.110.10:FF:000001">
    <property type="entry name" value="Acyl-CoA dehydrogenase, mitochondrial"/>
    <property type="match status" value="1"/>
</dbReference>
<dbReference type="Proteomes" id="UP001353858">
    <property type="component" value="Unassembled WGS sequence"/>
</dbReference>
<dbReference type="GO" id="GO:0005739">
    <property type="term" value="C:mitochondrion"/>
    <property type="evidence" value="ECO:0007669"/>
    <property type="project" value="TreeGrafter"/>
</dbReference>
<evidence type="ECO:0000259" key="17">
    <source>
        <dbReference type="Pfam" id="PF02771"/>
    </source>
</evidence>
<evidence type="ECO:0000256" key="13">
    <source>
        <dbReference type="ARBA" id="ARBA00050758"/>
    </source>
</evidence>
<dbReference type="Gene3D" id="1.10.540.10">
    <property type="entry name" value="Acyl-CoA dehydrogenase/oxidase, N-terminal domain"/>
    <property type="match status" value="1"/>
</dbReference>
<dbReference type="SUPFAM" id="SSF47203">
    <property type="entry name" value="Acyl-CoA dehydrogenase C-terminal domain-like"/>
    <property type="match status" value="1"/>
</dbReference>
<dbReference type="AlphaFoldDB" id="A0AAN7P0N6"/>
<evidence type="ECO:0000256" key="14">
    <source>
        <dbReference type="RuleBase" id="RU362125"/>
    </source>
</evidence>
<comment type="similarity">
    <text evidence="3 14">Belongs to the acyl-CoA dehydrogenase family.</text>
</comment>
<evidence type="ECO:0000256" key="4">
    <source>
        <dbReference type="ARBA" id="ARBA00012046"/>
    </source>
</evidence>
<dbReference type="EC" id="1.3.8.1" evidence="4"/>
<dbReference type="InterPro" id="IPR046373">
    <property type="entry name" value="Acyl-CoA_Oxase/DH_mid-dom_sf"/>
</dbReference>
<feature type="domain" description="Acyl-CoA dehydrogenase/oxidase C-terminal" evidence="15">
    <location>
        <begin position="249"/>
        <end position="397"/>
    </location>
</feature>
<evidence type="ECO:0000256" key="2">
    <source>
        <dbReference type="ARBA" id="ARBA00005198"/>
    </source>
</evidence>
<dbReference type="Gene3D" id="2.40.110.10">
    <property type="entry name" value="Butyryl-CoA Dehydrogenase, subunit A, domain 2"/>
    <property type="match status" value="1"/>
</dbReference>
<dbReference type="InterPro" id="IPR009075">
    <property type="entry name" value="AcylCo_DH/oxidase_C"/>
</dbReference>
<evidence type="ECO:0000259" key="16">
    <source>
        <dbReference type="Pfam" id="PF02770"/>
    </source>
</evidence>
<dbReference type="InterPro" id="IPR037069">
    <property type="entry name" value="AcylCoA_DH/ox_N_sf"/>
</dbReference>
<dbReference type="FunFam" id="1.20.140.10:FF:000004">
    <property type="entry name" value="Acyl-CoA dehydrogenase FadE25"/>
    <property type="match status" value="1"/>
</dbReference>
<protein>
    <recommendedName>
        <fullName evidence="9">Short-chain specific acyl-CoA dehydrogenase, mitochondrial</fullName>
        <ecNumber evidence="4">1.3.8.1</ecNumber>
    </recommendedName>
    <alternativeName>
        <fullName evidence="8">Butyryl-CoA dehydrogenase</fullName>
    </alternativeName>
</protein>
<dbReference type="InterPro" id="IPR009100">
    <property type="entry name" value="AcylCoA_DH/oxidase_NM_dom_sf"/>
</dbReference>
<dbReference type="GO" id="GO:0050660">
    <property type="term" value="F:flavin adenine dinucleotide binding"/>
    <property type="evidence" value="ECO:0007669"/>
    <property type="project" value="InterPro"/>
</dbReference>